<keyword evidence="2" id="KW-1003">Cell membrane</keyword>
<name>A0ABU8F1H4_9BACI</name>
<proteinExistence type="predicted"/>
<feature type="compositionally biased region" description="Low complexity" evidence="6">
    <location>
        <begin position="341"/>
        <end position="358"/>
    </location>
</feature>
<dbReference type="InterPro" id="IPR024449">
    <property type="entry name" value="Anti-sigma_RsgI_N"/>
</dbReference>
<dbReference type="Proteomes" id="UP001364890">
    <property type="component" value="Unassembled WGS sequence"/>
</dbReference>
<dbReference type="Pfam" id="PF23750">
    <property type="entry name" value="RsgI_M"/>
    <property type="match status" value="1"/>
</dbReference>
<comment type="subcellular location">
    <subcellularLocation>
        <location evidence="1">Cell membrane</location>
        <topology evidence="1">Single-pass membrane protein</topology>
    </subcellularLocation>
</comment>
<evidence type="ECO:0000259" key="8">
    <source>
        <dbReference type="PROSITE" id="PS51849"/>
    </source>
</evidence>
<comment type="caution">
    <text evidence="9">The sequence shown here is derived from an EMBL/GenBank/DDBJ whole genome shotgun (WGS) entry which is preliminary data.</text>
</comment>
<evidence type="ECO:0000313" key="9">
    <source>
        <dbReference type="EMBL" id="MEI4768862.1"/>
    </source>
</evidence>
<dbReference type="EMBL" id="JBAWSY010000002">
    <property type="protein sequence ID" value="MEI4768862.1"/>
    <property type="molecule type" value="Genomic_DNA"/>
</dbReference>
<gene>
    <name evidence="9" type="ORF">WAX74_04215</name>
</gene>
<evidence type="ECO:0000256" key="2">
    <source>
        <dbReference type="ARBA" id="ARBA00022475"/>
    </source>
</evidence>
<protein>
    <submittedName>
        <fullName evidence="9">Anti-sigma factor domain-containing protein</fullName>
    </submittedName>
</protein>
<evidence type="ECO:0000256" key="1">
    <source>
        <dbReference type="ARBA" id="ARBA00004162"/>
    </source>
</evidence>
<keyword evidence="10" id="KW-1185">Reference proteome</keyword>
<evidence type="ECO:0000256" key="4">
    <source>
        <dbReference type="ARBA" id="ARBA00022989"/>
    </source>
</evidence>
<feature type="region of interest" description="Disordered" evidence="6">
    <location>
        <begin position="211"/>
        <end position="358"/>
    </location>
</feature>
<feature type="domain" description="RsgI N-terminal anti-sigma" evidence="8">
    <location>
        <begin position="4"/>
        <end position="52"/>
    </location>
</feature>
<dbReference type="PROSITE" id="PS51849">
    <property type="entry name" value="RSGI_N"/>
    <property type="match status" value="1"/>
</dbReference>
<evidence type="ECO:0000256" key="3">
    <source>
        <dbReference type="ARBA" id="ARBA00022692"/>
    </source>
</evidence>
<evidence type="ECO:0000256" key="6">
    <source>
        <dbReference type="SAM" id="MobiDB-lite"/>
    </source>
</evidence>
<feature type="transmembrane region" description="Helical" evidence="7">
    <location>
        <begin position="60"/>
        <end position="79"/>
    </location>
</feature>
<accession>A0ABU8F1H4</accession>
<dbReference type="InterPro" id="IPR055431">
    <property type="entry name" value="RsgI_M"/>
</dbReference>
<keyword evidence="3 7" id="KW-0812">Transmembrane</keyword>
<keyword evidence="5 7" id="KW-0472">Membrane</keyword>
<dbReference type="RefSeq" id="WP_336496413.1">
    <property type="nucleotide sequence ID" value="NZ_JBAWSY010000002.1"/>
</dbReference>
<reference evidence="9 10" key="1">
    <citation type="submission" date="2024-01" db="EMBL/GenBank/DDBJ databases">
        <title>Seven novel Bacillus-like species.</title>
        <authorList>
            <person name="Liu G."/>
        </authorList>
    </citation>
    <scope>NUCLEOTIDE SEQUENCE [LARGE SCALE GENOMIC DNA]</scope>
    <source>
        <strain evidence="9 10">FJAT-51614</strain>
    </source>
</reference>
<feature type="compositionally biased region" description="Basic and acidic residues" evidence="6">
    <location>
        <begin position="246"/>
        <end position="290"/>
    </location>
</feature>
<dbReference type="Pfam" id="PF12791">
    <property type="entry name" value="RsgI_N"/>
    <property type="match status" value="1"/>
</dbReference>
<feature type="compositionally biased region" description="Basic and acidic residues" evidence="6">
    <location>
        <begin position="310"/>
        <end position="340"/>
    </location>
</feature>
<keyword evidence="4 7" id="KW-1133">Transmembrane helix</keyword>
<evidence type="ECO:0000313" key="10">
    <source>
        <dbReference type="Proteomes" id="UP001364890"/>
    </source>
</evidence>
<evidence type="ECO:0000256" key="7">
    <source>
        <dbReference type="SAM" id="Phobius"/>
    </source>
</evidence>
<organism evidence="9 10">
    <name type="scientific">Psychrobacillus mangrovi</name>
    <dbReference type="NCBI Taxonomy" id="3117745"/>
    <lineage>
        <taxon>Bacteria</taxon>
        <taxon>Bacillati</taxon>
        <taxon>Bacillota</taxon>
        <taxon>Bacilli</taxon>
        <taxon>Bacillales</taxon>
        <taxon>Bacillaceae</taxon>
        <taxon>Psychrobacillus</taxon>
    </lineage>
</organism>
<evidence type="ECO:0000256" key="5">
    <source>
        <dbReference type="ARBA" id="ARBA00023136"/>
    </source>
</evidence>
<sequence>MRPYNGIVCEKKTKYMIFLTKEGKFLRGIPLKSNPEIGQEVEFHLYKATTLNEKWAKPSFLAPVIVAAVFLLFVIVSFIPTPGTALAYVQLDAKNSVELGVDQEGLVVTLRSLNESAPIQLEDWEGNPVDIVLANAVKLISPIAKEIAITTIYENNIESSEIKEIIEVAVEEVQSEHTEKVWTINESSIEERKEADKHNISIQKLKEVENESKIEDNQRENGIPVKQDAIKQETPSSSDQNNLNKEQNKEKQLEKQQEQKQKHEQQQQKQQEKARQQQEKINEKQKEQKAKPPGQVEKQQNNNGKSNENQSKDKNKENENQQKNAEKAQKENEKSQKNNEKNNNSNGNNGNGNNNGNN</sequence>